<dbReference type="PIRSF" id="PIRSF037228">
    <property type="entry name" value="Lant_mod_RumM"/>
    <property type="match status" value="1"/>
</dbReference>
<proteinExistence type="predicted"/>
<dbReference type="PRINTS" id="PR01950">
    <property type="entry name" value="LANCSUPER"/>
</dbReference>
<dbReference type="InterPro" id="IPR017146">
    <property type="entry name" value="Lanti_2_LanM"/>
</dbReference>
<sequence length="972" mass="111902">MENLTYSYAASLKQRINCWQKQYSATEDCQNFKKHKERYSHLVPEDYEKMFRMNRLDEKQFDIGLSSLNEEKAALLFHEVKEEAWFSLHQSLFSSVEQPIKTRNLQSALRYHVAYYEKWMTQSLKKYATRLVITPSALKDSVEQFQEELFFLARKTLVWDVHQITEQESFKGLTKEEEFKKYILDYLGTKECVHNFFSAYPVLAKLLAIRLQFACDNFDMFIDGIMSSAKQLSNQFAVAQPFLIDQLNVGKGDSHQKGKTVIEFRLNDLPLFFKPKNLEMGNRFNALLRFLEETISGADFYKVNRIVGPTYSIEEKVMHAACTTKTEVEQFYSRYGQLMAVAYWLGSTDLHMENVIACGSYPVLIDIETIIRPKFLAEKKPQTTQQIIERNSVLASGLVPYKKQENKSVAIDALSGQKQKLPYKIRQLRQANSSEICFELADGHMEGAQNIPILNGKEVDYRAYRTFIISGFNSMNEELLVHKEIFLQRAEALFANVPVRMIFRDTQDYAEYLMFAAHPECMSNYIERERVIGNLWQAEFVPERLILEEVKAMLVNDIPLFLLNSSETSIPVAGKLVKVVEESPFDVMCRRIRMIDKQWIQHSLLLLKESLGLLHYTPVDFSISTSSVNDSHQSSVIKRAGEIGDHVVEQLLWDDTSQQFLGIKVTLNEEKQPIITYMDDNLYDGFGGIYLFLLTLNHYVPKAKYQDTLVQLEQQIFKRKPDQAFQGIFTGIGMRLLVHFFAAELLQDKQHEAALYENLCTLSEQELPESSEWIGGTAGVYTLLCEIYKVYPYPIIKKLLHGYADAFVLEKNLDYSFAHGYAGILYSLEKMDEVLQCKMLDKKIDQCKFMLLNVLEKEGIHNRSWCRGLAGVTHVLNVDNLKSKIRSLNANQLDDCLCHGQAGILTTEELLCSSLVQTNHVHLTSDAACLPLDLFTGASGIGYRLLQADRHLEVRSILHLNFDEQYEKTTLL</sequence>
<dbReference type="InterPro" id="IPR007822">
    <property type="entry name" value="LANC-like"/>
</dbReference>
<dbReference type="CDD" id="cd04792">
    <property type="entry name" value="LanM-like"/>
    <property type="match status" value="1"/>
</dbReference>
<gene>
    <name evidence="3" type="ORF">A5888_001782</name>
    <name evidence="2" type="ORF">A5888_003034</name>
</gene>
<dbReference type="GO" id="GO:0031179">
    <property type="term" value="P:peptide modification"/>
    <property type="evidence" value="ECO:0007669"/>
    <property type="project" value="InterPro"/>
</dbReference>
<evidence type="ECO:0000313" key="4">
    <source>
        <dbReference type="Proteomes" id="UP000195141"/>
    </source>
</evidence>
<reference evidence="3" key="3">
    <citation type="submission" date="2024-03" db="EMBL/GenBank/DDBJ databases">
        <title>The Genome Sequence of Enterococcus sp. DIV0242b.</title>
        <authorList>
            <consortium name="The Broad Institute Genomics Platform"/>
            <consortium name="The Broad Institute Microbial Omics Core"/>
            <consortium name="The Broad Institute Genomic Center for Infectious Diseases"/>
            <person name="Earl A."/>
            <person name="Manson A."/>
            <person name="Gilmore M."/>
            <person name="Schwartman J."/>
            <person name="Shea T."/>
            <person name="Abouelleil A."/>
            <person name="Cao P."/>
            <person name="Chapman S."/>
            <person name="Cusick C."/>
            <person name="Young S."/>
            <person name="Neafsey D."/>
            <person name="Nusbaum C."/>
            <person name="Birren B."/>
        </authorList>
    </citation>
    <scope>NUCLEOTIDE SEQUENCE</scope>
    <source>
        <strain evidence="3">9E7_DIV0242</strain>
    </source>
</reference>
<dbReference type="SUPFAM" id="SSF158745">
    <property type="entry name" value="LanC-like"/>
    <property type="match status" value="1"/>
</dbReference>
<dbReference type="NCBIfam" id="TIGR03897">
    <property type="entry name" value="lanti_2_LanM"/>
    <property type="match status" value="1"/>
</dbReference>
<dbReference type="Gene3D" id="1.50.10.20">
    <property type="match status" value="2"/>
</dbReference>
<dbReference type="OrthoDB" id="9148343at2"/>
<organism evidence="2">
    <name type="scientific">Candidatus Enterococcus clewellii</name>
    <dbReference type="NCBI Taxonomy" id="1834193"/>
    <lineage>
        <taxon>Bacteria</taxon>
        <taxon>Bacillati</taxon>
        <taxon>Bacillota</taxon>
        <taxon>Bacilli</taxon>
        <taxon>Lactobacillales</taxon>
        <taxon>Enterococcaceae</taxon>
        <taxon>Enterococcus</taxon>
    </lineage>
</organism>
<dbReference type="EMBL" id="CP147247">
    <property type="protein sequence ID" value="WYJ90054.1"/>
    <property type="molecule type" value="Genomic_DNA"/>
</dbReference>
<dbReference type="EMBL" id="NGMM01000005">
    <property type="protein sequence ID" value="OTP13556.1"/>
    <property type="molecule type" value="Genomic_DNA"/>
</dbReference>
<dbReference type="SMART" id="SM01260">
    <property type="entry name" value="LANC_like"/>
    <property type="match status" value="1"/>
</dbReference>
<evidence type="ECO:0000313" key="2">
    <source>
        <dbReference type="EMBL" id="OTP13556.1"/>
    </source>
</evidence>
<dbReference type="AlphaFoldDB" id="A0A242K3I6"/>
<feature type="domain" description="Lantibiotic biosynthesis protein dehydration" evidence="1">
    <location>
        <begin position="200"/>
        <end position="562"/>
    </location>
</feature>
<dbReference type="Proteomes" id="UP000195141">
    <property type="component" value="Chromosome"/>
</dbReference>
<dbReference type="Pfam" id="PF05147">
    <property type="entry name" value="LANC_like"/>
    <property type="match status" value="1"/>
</dbReference>
<evidence type="ECO:0000313" key="3">
    <source>
        <dbReference type="EMBL" id="WYJ90054.1"/>
    </source>
</evidence>
<protein>
    <recommendedName>
        <fullName evidence="1">Lantibiotic biosynthesis protein dehydration domain-containing protein</fullName>
    </recommendedName>
</protein>
<reference evidence="3" key="2">
    <citation type="submission" date="2017-05" db="EMBL/GenBank/DDBJ databases">
        <authorList>
            <consortium name="The Broad Institute Genomics Platform"/>
            <consortium name="The Broad Institute Genomic Center for Infectious Diseases"/>
            <person name="Earl A."/>
            <person name="Manson A."/>
            <person name="Schwartman J."/>
            <person name="Gilmore M."/>
            <person name="Abouelleil A."/>
            <person name="Cao P."/>
            <person name="Chapman S."/>
            <person name="Cusick C."/>
            <person name="Shea T."/>
            <person name="Young S."/>
            <person name="Neafsey D."/>
            <person name="Nusbaum C."/>
            <person name="Birren B."/>
        </authorList>
    </citation>
    <scope>NUCLEOTIDE SEQUENCE</scope>
    <source>
        <strain evidence="3">9E7_DIV0242</strain>
    </source>
</reference>
<evidence type="ECO:0000259" key="1">
    <source>
        <dbReference type="Pfam" id="PF13575"/>
    </source>
</evidence>
<dbReference type="InterPro" id="IPR025410">
    <property type="entry name" value="Lant_dehyd"/>
</dbReference>
<name>A0A242K3I6_9ENTE</name>
<keyword evidence="4" id="KW-1185">Reference proteome</keyword>
<accession>A0A242K3I6</accession>
<dbReference type="Pfam" id="PF13575">
    <property type="entry name" value="DUF4135"/>
    <property type="match status" value="1"/>
</dbReference>
<reference evidence="2" key="1">
    <citation type="submission" date="2017-05" db="EMBL/GenBank/DDBJ databases">
        <title>The Genome Sequence of Enterococcus sp. 9E7_DIV0242.</title>
        <authorList>
            <consortium name="The Broad Institute Genomics Platform"/>
            <consortium name="The Broad Institute Genomic Center for Infectious Diseases"/>
            <person name="Earl A."/>
            <person name="Manson A."/>
            <person name="Schwartman J."/>
            <person name="Gilmore M."/>
            <person name="Abouelleil A."/>
            <person name="Cao P."/>
            <person name="Chapman S."/>
            <person name="Cusick C."/>
            <person name="Shea T."/>
            <person name="Young S."/>
            <person name="Neafsey D."/>
            <person name="Nusbaum C."/>
            <person name="Birren B."/>
        </authorList>
    </citation>
    <scope>NUCLEOTIDE SEQUENCE [LARGE SCALE GENOMIC DNA]</scope>
    <source>
        <strain evidence="2">9E7_DIV0242</strain>
    </source>
</reference>
<dbReference type="RefSeq" id="WP_086350043.1">
    <property type="nucleotide sequence ID" value="NZ_CP147247.1"/>
</dbReference>